<accession>A0AAD4NKD7</accession>
<feature type="region of interest" description="Disordered" evidence="3">
    <location>
        <begin position="73"/>
        <end position="115"/>
    </location>
</feature>
<dbReference type="GO" id="GO:0008157">
    <property type="term" value="F:protein phosphatase 1 binding"/>
    <property type="evidence" value="ECO:0007669"/>
    <property type="project" value="TreeGrafter"/>
</dbReference>
<dbReference type="InterPro" id="IPR011107">
    <property type="entry name" value="PPI_Ypi1"/>
</dbReference>
<gene>
    <name evidence="4" type="ORF">DdX_00638</name>
</gene>
<reference evidence="4" key="1">
    <citation type="submission" date="2022-01" db="EMBL/GenBank/DDBJ databases">
        <title>Genome Sequence Resource for Two Populations of Ditylenchus destructor, the Migratory Endoparasitic Phytonematode.</title>
        <authorList>
            <person name="Zhang H."/>
            <person name="Lin R."/>
            <person name="Xie B."/>
        </authorList>
    </citation>
    <scope>NUCLEOTIDE SEQUENCE</scope>
    <source>
        <strain evidence="4">BazhouSP</strain>
    </source>
</reference>
<dbReference type="PANTHER" id="PTHR20835">
    <property type="entry name" value="E3 UBIQUITIN-PROTEIN LIGASE PPP1R11-RELATED"/>
    <property type="match status" value="1"/>
</dbReference>
<dbReference type="EMBL" id="JAKKPZ010000001">
    <property type="protein sequence ID" value="KAI1728455.1"/>
    <property type="molecule type" value="Genomic_DNA"/>
</dbReference>
<comment type="caution">
    <text evidence="4">The sequence shown here is derived from an EMBL/GenBank/DDBJ whole genome shotgun (WGS) entry which is preliminary data.</text>
</comment>
<feature type="compositionally biased region" description="Basic and acidic residues" evidence="3">
    <location>
        <begin position="85"/>
        <end position="115"/>
    </location>
</feature>
<dbReference type="Pfam" id="PF07491">
    <property type="entry name" value="PPI_Ypi1"/>
    <property type="match status" value="1"/>
</dbReference>
<keyword evidence="5" id="KW-1185">Reference proteome</keyword>
<organism evidence="4 5">
    <name type="scientific">Ditylenchus destructor</name>
    <dbReference type="NCBI Taxonomy" id="166010"/>
    <lineage>
        <taxon>Eukaryota</taxon>
        <taxon>Metazoa</taxon>
        <taxon>Ecdysozoa</taxon>
        <taxon>Nematoda</taxon>
        <taxon>Chromadorea</taxon>
        <taxon>Rhabditida</taxon>
        <taxon>Tylenchina</taxon>
        <taxon>Tylenchomorpha</taxon>
        <taxon>Sphaerularioidea</taxon>
        <taxon>Anguinidae</taxon>
        <taxon>Anguininae</taxon>
        <taxon>Ditylenchus</taxon>
    </lineage>
</organism>
<dbReference type="PANTHER" id="PTHR20835:SF0">
    <property type="entry name" value="E3 UBIQUITIN-PROTEIN LIGASE PPP1R11"/>
    <property type="match status" value="1"/>
</dbReference>
<evidence type="ECO:0000256" key="3">
    <source>
        <dbReference type="SAM" id="MobiDB-lite"/>
    </source>
</evidence>
<evidence type="ECO:0000313" key="4">
    <source>
        <dbReference type="EMBL" id="KAI1728455.1"/>
    </source>
</evidence>
<dbReference type="AlphaFoldDB" id="A0AAD4NKD7"/>
<dbReference type="GO" id="GO:0004865">
    <property type="term" value="F:protein serine/threonine phosphatase inhibitor activity"/>
    <property type="evidence" value="ECO:0007669"/>
    <property type="project" value="InterPro"/>
</dbReference>
<evidence type="ECO:0000313" key="5">
    <source>
        <dbReference type="Proteomes" id="UP001201812"/>
    </source>
</evidence>
<evidence type="ECO:0000256" key="1">
    <source>
        <dbReference type="ARBA" id="ARBA00021994"/>
    </source>
</evidence>
<dbReference type="GO" id="GO:0005634">
    <property type="term" value="C:nucleus"/>
    <property type="evidence" value="ECO:0007669"/>
    <property type="project" value="TreeGrafter"/>
</dbReference>
<sequence length="115" mass="12883">MSSACKETVENGSVTEVVTETVDQQPSTSEHLVLHLQSQEAPPRIRWSADTVDNEGMGKKKSKCCCIYKKKRNWDESDSSDSECETGHCRGHVEKHQKPGKDQGEYPEDAKKEST</sequence>
<keyword evidence="4" id="KW-0650">Protein phosphatase inhibitor</keyword>
<dbReference type="Proteomes" id="UP001201812">
    <property type="component" value="Unassembled WGS sequence"/>
</dbReference>
<evidence type="ECO:0000256" key="2">
    <source>
        <dbReference type="ARBA" id="ARBA00031039"/>
    </source>
</evidence>
<proteinExistence type="predicted"/>
<protein>
    <recommendedName>
        <fullName evidence="1">E3 ubiquitin-protein ligase PPP1R11</fullName>
    </recommendedName>
    <alternativeName>
        <fullName evidence="2">Protein phosphatase 1 regulatory subunit 11</fullName>
    </alternativeName>
</protein>
<name>A0AAD4NKD7_9BILA</name>